<dbReference type="InterPro" id="IPR027417">
    <property type="entry name" value="P-loop_NTPase"/>
</dbReference>
<gene>
    <name evidence="3" type="ORF">EAH73_20375</name>
</gene>
<sequence length="753" mass="84268">MPTSADRSTDTPLTDPGHDDFQRAPFAERLAQILLTSTHSASSVVGLYGKWGEGKSTVLHFIEHYLLNANPAPIILHLNPWRFPDESQLLLDFFKQLTKALGQSLHGTGEKIAEAVTKYVAPLIPKMGFAGFTSDPGSTLQAIGNIAQPSIEELHRRVDQAITESGKRVVVFIDDIDRLEKTQIQSVFRLVKLTANFRHTAYLLAFDDVMVARAIGEIFAAGADATSADALTAGQNFLEKIVQVPLRLPRARQQDLWQYCRARTQEALHDAQTELDSQEAQRTGQALNTQRFDNALRRGILPRLTTPRLAIRYANAIRFSLPLLRGEVNNVDLLLVEALNIFYPELHQFVAARQDYFAGDGERPILMSFGDANEPDTNTQLEAVLHAFNYTGETAAAAKALLTALFPRLTTTTSPWSWADSNTPTTEAELNRRQSVAAPAYFSRYFSYSVARGDVSDQEFNAFIVNNNETQVDTLRDFVQRLGADIALERITYRLPDLTAEQCRALFVAVTQTADLYISDYNAGAFGDAGMPQTVRLLLTLLNHLPQPERVGLAIELMREGGNYSMAYEFDQQLQVRHEREGRRSDFDQPAAPAPMFASEVWDELLSDSRQLLLSRALREADGAPLYHTHSEHAFKLLAVIWPQLELPPGPVDYLFQFLDQNPEDVIAFLEASGSRIKSGGAPSFQGGLHPAHFDRLRSLFGQHLYDLVRAQFGTEEVTGVYFEDFEEPTPSQRLQQFIWLYENRPLPSAQAE</sequence>
<dbReference type="PANTHER" id="PTHR22674:SF6">
    <property type="entry name" value="NTPASE KAP FAMILY P-LOOP DOMAIN-CONTAINING PROTEIN 1"/>
    <property type="match status" value="1"/>
</dbReference>
<dbReference type="AlphaFoldDB" id="A0A502GIZ2"/>
<accession>A0A502GIZ2</accession>
<organism evidence="3 4">
    <name type="scientific">Hymenobacter nivis</name>
    <dbReference type="NCBI Taxonomy" id="1850093"/>
    <lineage>
        <taxon>Bacteria</taxon>
        <taxon>Pseudomonadati</taxon>
        <taxon>Bacteroidota</taxon>
        <taxon>Cytophagia</taxon>
        <taxon>Cytophagales</taxon>
        <taxon>Hymenobacteraceae</taxon>
        <taxon>Hymenobacter</taxon>
    </lineage>
</organism>
<dbReference type="InterPro" id="IPR011646">
    <property type="entry name" value="KAP_P-loop"/>
</dbReference>
<dbReference type="Gene3D" id="3.40.50.300">
    <property type="entry name" value="P-loop containing nucleotide triphosphate hydrolases"/>
    <property type="match status" value="1"/>
</dbReference>
<feature type="domain" description="KAP NTPase" evidence="2">
    <location>
        <begin position="23"/>
        <end position="318"/>
    </location>
</feature>
<evidence type="ECO:0000313" key="3">
    <source>
        <dbReference type="EMBL" id="TPG60926.1"/>
    </source>
</evidence>
<evidence type="ECO:0000256" key="1">
    <source>
        <dbReference type="SAM" id="MobiDB-lite"/>
    </source>
</evidence>
<reference evidence="3 4" key="1">
    <citation type="journal article" date="2019" name="Environ. Microbiol.">
        <title>Species interactions and distinct microbial communities in high Arctic permafrost affected cryosols are associated with the CH4 and CO2 gas fluxes.</title>
        <authorList>
            <person name="Altshuler I."/>
            <person name="Hamel J."/>
            <person name="Turney S."/>
            <person name="Magnuson E."/>
            <person name="Levesque R."/>
            <person name="Greer C."/>
            <person name="Whyte L.G."/>
        </authorList>
    </citation>
    <scope>NUCLEOTIDE SEQUENCE [LARGE SCALE GENOMIC DNA]</scope>
    <source>
        <strain evidence="3 4">S9.2P</strain>
    </source>
</reference>
<comment type="caution">
    <text evidence="3">The sequence shown here is derived from an EMBL/GenBank/DDBJ whole genome shotgun (WGS) entry which is preliminary data.</text>
</comment>
<dbReference type="PANTHER" id="PTHR22674">
    <property type="entry name" value="NTPASE, KAP FAMILY P-LOOP DOMAIN-CONTAINING 1"/>
    <property type="match status" value="1"/>
</dbReference>
<dbReference type="OrthoDB" id="88903at2"/>
<evidence type="ECO:0000259" key="2">
    <source>
        <dbReference type="Pfam" id="PF07693"/>
    </source>
</evidence>
<dbReference type="Proteomes" id="UP000317646">
    <property type="component" value="Unassembled WGS sequence"/>
</dbReference>
<dbReference type="EMBL" id="RCYZ01000011">
    <property type="protein sequence ID" value="TPG60926.1"/>
    <property type="molecule type" value="Genomic_DNA"/>
</dbReference>
<name>A0A502GIZ2_9BACT</name>
<keyword evidence="4" id="KW-1185">Reference proteome</keyword>
<evidence type="ECO:0000313" key="4">
    <source>
        <dbReference type="Proteomes" id="UP000317646"/>
    </source>
</evidence>
<protein>
    <recommendedName>
        <fullName evidence="2">KAP NTPase domain-containing protein</fullName>
    </recommendedName>
</protein>
<feature type="region of interest" description="Disordered" evidence="1">
    <location>
        <begin position="1"/>
        <end position="20"/>
    </location>
</feature>
<dbReference type="SUPFAM" id="SSF52540">
    <property type="entry name" value="P-loop containing nucleoside triphosphate hydrolases"/>
    <property type="match status" value="1"/>
</dbReference>
<dbReference type="InterPro" id="IPR052754">
    <property type="entry name" value="NTPase_KAP_P-loop"/>
</dbReference>
<feature type="compositionally biased region" description="Polar residues" evidence="1">
    <location>
        <begin position="1"/>
        <end position="12"/>
    </location>
</feature>
<dbReference type="Pfam" id="PF07693">
    <property type="entry name" value="KAP_NTPase"/>
    <property type="match status" value="1"/>
</dbReference>
<dbReference type="RefSeq" id="WP_140469299.1">
    <property type="nucleotide sequence ID" value="NZ_RCYZ01000011.1"/>
</dbReference>
<proteinExistence type="predicted"/>